<dbReference type="Gene3D" id="3.30.200.20">
    <property type="entry name" value="Phosphorylase Kinase, domain 1"/>
    <property type="match status" value="1"/>
</dbReference>
<dbReference type="PANTHER" id="PTHR21310">
    <property type="entry name" value="AMINOGLYCOSIDE PHOSPHOTRANSFERASE-RELATED-RELATED"/>
    <property type="match status" value="1"/>
</dbReference>
<dbReference type="RefSeq" id="WP_272986474.1">
    <property type="nucleotide sequence ID" value="NZ_CAJQMV010000013.1"/>
</dbReference>
<gene>
    <name evidence="2" type="ORF">DCG58_01220</name>
</gene>
<evidence type="ECO:0000259" key="1">
    <source>
        <dbReference type="Pfam" id="PF01636"/>
    </source>
</evidence>
<feature type="domain" description="Aminoglycoside phosphotransferase" evidence="1">
    <location>
        <begin position="36"/>
        <end position="259"/>
    </location>
</feature>
<evidence type="ECO:0000313" key="3">
    <source>
        <dbReference type="Proteomes" id="UP000259610"/>
    </source>
</evidence>
<reference evidence="2 3" key="1">
    <citation type="journal article" date="2018" name="Nat. Biotechnol.">
        <title>A standardized bacterial taxonomy based on genome phylogeny substantially revises the tree of life.</title>
        <authorList>
            <person name="Parks D.H."/>
            <person name="Chuvochina M."/>
            <person name="Waite D.W."/>
            <person name="Rinke C."/>
            <person name="Skarshewski A."/>
            <person name="Chaumeil P.A."/>
            <person name="Hugenholtz P."/>
        </authorList>
    </citation>
    <scope>NUCLEOTIDE SEQUENCE [LARGE SCALE GENOMIC DNA]</scope>
    <source>
        <strain evidence="2">UBA8733</strain>
    </source>
</reference>
<comment type="caution">
    <text evidence="2">The sequence shown here is derived from an EMBL/GenBank/DDBJ whole genome shotgun (WGS) entry which is preliminary data.</text>
</comment>
<dbReference type="InterPro" id="IPR002575">
    <property type="entry name" value="Aminoglycoside_PTrfase"/>
</dbReference>
<accession>A0A3B9GUR3</accession>
<dbReference type="InterPro" id="IPR011009">
    <property type="entry name" value="Kinase-like_dom_sf"/>
</dbReference>
<dbReference type="CDD" id="cd05155">
    <property type="entry name" value="APH_ChoK_like_1"/>
    <property type="match status" value="1"/>
</dbReference>
<organism evidence="2 3">
    <name type="scientific">Hyphomonas adhaerens</name>
    <dbReference type="NCBI Taxonomy" id="81029"/>
    <lineage>
        <taxon>Bacteria</taxon>
        <taxon>Pseudomonadati</taxon>
        <taxon>Pseudomonadota</taxon>
        <taxon>Alphaproteobacteria</taxon>
        <taxon>Hyphomonadales</taxon>
        <taxon>Hyphomonadaceae</taxon>
        <taxon>Hyphomonas</taxon>
    </lineage>
</organism>
<dbReference type="Gene3D" id="3.90.1200.10">
    <property type="match status" value="1"/>
</dbReference>
<dbReference type="InterPro" id="IPR051678">
    <property type="entry name" value="AGP_Transferase"/>
</dbReference>
<protein>
    <submittedName>
        <fullName evidence="2">Phosphotransferase</fullName>
    </submittedName>
</protein>
<sequence>MADPAHTIDVSLAARLVAARFPGFSALPLTPLDTPGTDNTLFRLGERACLRLPRLAAADEQLVKEAEWLPQLSAMPFELPKPLALTGPFGDFPFHAAIYEWLPGRSALETPPTDMAKAAESLGGFVSALRKQPTLKAPVAGAHNQYRGAPLSVRDRLTRSALSRLDGMVDAGKLANIWTTCLDTPRHPGPDKWLHGDLHAGNLIVRDGALVGVIDFGLLGIGDPAVDLIPAWSFLDASTREAFCDVAGAGPDEWRRGQGWALSTAAIALDYYRDANPALSSLSLRSLRELQAYA</sequence>
<keyword evidence="2" id="KW-0808">Transferase</keyword>
<proteinExistence type="predicted"/>
<dbReference type="EMBL" id="DMAN01000024">
    <property type="protein sequence ID" value="HAE25754.1"/>
    <property type="molecule type" value="Genomic_DNA"/>
</dbReference>
<dbReference type="GO" id="GO:0016740">
    <property type="term" value="F:transferase activity"/>
    <property type="evidence" value="ECO:0007669"/>
    <property type="project" value="UniProtKB-KW"/>
</dbReference>
<name>A0A3B9GUR3_9PROT</name>
<evidence type="ECO:0000313" key="2">
    <source>
        <dbReference type="EMBL" id="HAE25754.1"/>
    </source>
</evidence>
<dbReference type="PANTHER" id="PTHR21310:SF42">
    <property type="entry name" value="BIFUNCTIONAL AAC_APH"/>
    <property type="match status" value="1"/>
</dbReference>
<dbReference type="SUPFAM" id="SSF56112">
    <property type="entry name" value="Protein kinase-like (PK-like)"/>
    <property type="match status" value="1"/>
</dbReference>
<dbReference type="Pfam" id="PF01636">
    <property type="entry name" value="APH"/>
    <property type="match status" value="1"/>
</dbReference>
<dbReference type="Proteomes" id="UP000259610">
    <property type="component" value="Unassembled WGS sequence"/>
</dbReference>
<dbReference type="AlphaFoldDB" id="A0A3B9GUR3"/>